<feature type="transmembrane region" description="Helical" evidence="2">
    <location>
        <begin position="112"/>
        <end position="131"/>
    </location>
</feature>
<feature type="region of interest" description="Disordered" evidence="1">
    <location>
        <begin position="328"/>
        <end position="390"/>
    </location>
</feature>
<evidence type="ECO:0000256" key="1">
    <source>
        <dbReference type="SAM" id="MobiDB-lite"/>
    </source>
</evidence>
<reference evidence="3" key="2">
    <citation type="submission" date="2020-11" db="EMBL/GenBank/DDBJ databases">
        <authorList>
            <person name="Cecchin M."/>
            <person name="Marcolungo L."/>
            <person name="Rossato M."/>
            <person name="Girolomoni L."/>
            <person name="Cosentino E."/>
            <person name="Cuine S."/>
            <person name="Li-Beisson Y."/>
            <person name="Delledonne M."/>
            <person name="Ballottari M."/>
        </authorList>
    </citation>
    <scope>NUCLEOTIDE SEQUENCE</scope>
    <source>
        <strain evidence="3">211/11P</strain>
        <tissue evidence="3">Whole cell</tissue>
    </source>
</reference>
<feature type="region of interest" description="Disordered" evidence="1">
    <location>
        <begin position="583"/>
        <end position="636"/>
    </location>
</feature>
<evidence type="ECO:0000313" key="3">
    <source>
        <dbReference type="EMBL" id="KAI3424342.1"/>
    </source>
</evidence>
<feature type="region of interest" description="Disordered" evidence="1">
    <location>
        <begin position="52"/>
        <end position="100"/>
    </location>
</feature>
<sequence>MQARAALRLAPAAVRCCAPLPPARRLAAVACPARWQPSRRAGGLLARERKLTGQHTEQLSHDSGNTGGRGTVGGNHGGGKGGGGGGNSGGGNSSGGSGGHPRRALALAALKLTAAVAVAGAALLAAAPYVLSNPLGLRLALGLANLATPSDVRLHIDSVEAGWQLPLQLHGLRLVARSGISSSGAGGGAATGGSDSEDASWAPFDPSSSEDDEEEAVQFTAASSTDPVEAGPGSTAGSASDSSTAVRFKHRRRSGAGAAPGDGSGGGGGGSRRRRVLVAVERIRTTQTLLQLLLGSKADVIVSSPQVDCTLNAAGTPRLLAVLQQAGFVPTPHPPPKQPPGTTAGAGAGAGTGAGAAAGGTSQQAPGSEGGGGGGGGGSSSSGGGALGAAQAPLSAERAAAAAGGAAAGLEAGGAQRGGAGGAAGAARSAAAAAEDSSDSEGEENPLPSLAEAAAAAAAVAAAATGNKGRDRSRRNRDLAASSSSSSSSNAVAGDGGDAAAATQPGGQARAGNGGGGQHVAMGVAHPSSSLSPTPADDSSDSDREEEEALAAAAARKAARKESNRVSSISPLALLGYMMPARQPTRKQHNGDSGTAGGNGNGGGGNGGGGTAGDGSSSGGPTGGPRGGGGGKSWLSESLQHVSGTVALSGELRLEGASIYLSEGALLVPAELRELLGAHVHFEVLRGLASIEEAAAEEQPAGEAAAAASAAAAAGGGGGGGGKGGAGKELKWARQRPAVLLPWGTGMPQTPVSLRLDSPTMQFRMQGWQTARGFTYLHRPVEASMLFTPALGRYIFAYLHPALGGAVGLKGSTRVQAKLMPHDGLWPTNQATLRVEPLSVDLGESPVLRQSAGVLAMAAGRLKLSGSLRAELSPLQATLSSDGRLVAERLDIRIGISPWKQGLHLVSWGTASLRPPQELDATVCIPGDALAALGLATLAEGAGLPLHIGGTPSEPRVEVASATKDLALLVAQQQAAKLAEANKKRGKIAMPQWLVDQMQEGLGSEMPAGIPMPPPLQ</sequence>
<feature type="compositionally biased region" description="Gly residues" evidence="1">
    <location>
        <begin position="594"/>
        <end position="632"/>
    </location>
</feature>
<dbReference type="Proteomes" id="UP001055712">
    <property type="component" value="Unassembled WGS sequence"/>
</dbReference>
<feature type="compositionally biased region" description="Gly residues" evidence="1">
    <location>
        <begin position="65"/>
        <end position="99"/>
    </location>
</feature>
<keyword evidence="2" id="KW-1133">Transmembrane helix</keyword>
<proteinExistence type="predicted"/>
<feature type="compositionally biased region" description="Low complexity" evidence="1">
    <location>
        <begin position="519"/>
        <end position="537"/>
    </location>
</feature>
<keyword evidence="2" id="KW-0472">Membrane</keyword>
<feature type="region of interest" description="Disordered" evidence="1">
    <location>
        <begin position="431"/>
        <end position="566"/>
    </location>
</feature>
<organism evidence="3 4">
    <name type="scientific">Chlorella vulgaris</name>
    <name type="common">Green alga</name>
    <dbReference type="NCBI Taxonomy" id="3077"/>
    <lineage>
        <taxon>Eukaryota</taxon>
        <taxon>Viridiplantae</taxon>
        <taxon>Chlorophyta</taxon>
        <taxon>core chlorophytes</taxon>
        <taxon>Trebouxiophyceae</taxon>
        <taxon>Chlorellales</taxon>
        <taxon>Chlorellaceae</taxon>
        <taxon>Chlorella clade</taxon>
        <taxon>Chlorella</taxon>
    </lineage>
</organism>
<feature type="compositionally biased region" description="Low complexity" evidence="1">
    <location>
        <begin position="451"/>
        <end position="464"/>
    </location>
</feature>
<feature type="compositionally biased region" description="Low complexity" evidence="1">
    <location>
        <begin position="479"/>
        <end position="511"/>
    </location>
</feature>
<evidence type="ECO:0000313" key="4">
    <source>
        <dbReference type="Proteomes" id="UP001055712"/>
    </source>
</evidence>
<accession>A0A9D4YSL8</accession>
<feature type="compositionally biased region" description="Gly residues" evidence="1">
    <location>
        <begin position="344"/>
        <end position="358"/>
    </location>
</feature>
<feature type="compositionally biased region" description="Low complexity" evidence="1">
    <location>
        <begin position="230"/>
        <end position="245"/>
    </location>
</feature>
<protein>
    <submittedName>
        <fullName evidence="3">Uncharacterized protein</fullName>
    </submittedName>
</protein>
<evidence type="ECO:0000256" key="2">
    <source>
        <dbReference type="SAM" id="Phobius"/>
    </source>
</evidence>
<dbReference type="AlphaFoldDB" id="A0A9D4YSL8"/>
<keyword evidence="2" id="KW-0812">Transmembrane</keyword>
<comment type="caution">
    <text evidence="3">The sequence shown here is derived from an EMBL/GenBank/DDBJ whole genome shotgun (WGS) entry which is preliminary data.</text>
</comment>
<feature type="compositionally biased region" description="Acidic residues" evidence="1">
    <location>
        <begin position="538"/>
        <end position="549"/>
    </location>
</feature>
<reference evidence="3" key="1">
    <citation type="journal article" date="2019" name="Plant J.">
        <title>Chlorella vulgaris genome assembly and annotation reveals the molecular basis for metabolic acclimation to high light conditions.</title>
        <authorList>
            <person name="Cecchin M."/>
            <person name="Marcolungo L."/>
            <person name="Rossato M."/>
            <person name="Girolomoni L."/>
            <person name="Cosentino E."/>
            <person name="Cuine S."/>
            <person name="Li-Beisson Y."/>
            <person name="Delledonne M."/>
            <person name="Ballottari M."/>
        </authorList>
    </citation>
    <scope>NUCLEOTIDE SEQUENCE</scope>
    <source>
        <strain evidence="3">211/11P</strain>
    </source>
</reference>
<feature type="region of interest" description="Disordered" evidence="1">
    <location>
        <begin position="183"/>
        <end position="272"/>
    </location>
</feature>
<name>A0A9D4YSL8_CHLVU</name>
<keyword evidence="4" id="KW-1185">Reference proteome</keyword>
<feature type="compositionally biased region" description="Gly residues" evidence="1">
    <location>
        <begin position="258"/>
        <end position="270"/>
    </location>
</feature>
<feature type="compositionally biased region" description="Gly residues" evidence="1">
    <location>
        <begin position="368"/>
        <end position="387"/>
    </location>
</feature>
<dbReference type="EMBL" id="SIDB01000013">
    <property type="protein sequence ID" value="KAI3424342.1"/>
    <property type="molecule type" value="Genomic_DNA"/>
</dbReference>
<gene>
    <name evidence="3" type="ORF">D9Q98_009895</name>
</gene>
<dbReference type="OrthoDB" id="514591at2759"/>